<dbReference type="Proteomes" id="UP001352223">
    <property type="component" value="Unassembled WGS sequence"/>
</dbReference>
<protein>
    <recommendedName>
        <fullName evidence="3">HNH endonuclease</fullName>
    </recommendedName>
</protein>
<dbReference type="InterPro" id="IPR003615">
    <property type="entry name" value="HNH_nuc"/>
</dbReference>
<reference evidence="1 2" key="1">
    <citation type="submission" date="2022-10" db="EMBL/GenBank/DDBJ databases">
        <authorList>
            <person name="Xie J."/>
            <person name="Shen N."/>
        </authorList>
    </citation>
    <scope>NUCLEOTIDE SEQUENCE [LARGE SCALE GENOMIC DNA]</scope>
    <source>
        <strain evidence="1 2">DSM 41681</strain>
    </source>
</reference>
<dbReference type="RefSeq" id="WP_311309641.1">
    <property type="nucleotide sequence ID" value="NZ_BAAATS010000027.1"/>
</dbReference>
<comment type="caution">
    <text evidence="1">The sequence shown here is derived from an EMBL/GenBank/DDBJ whole genome shotgun (WGS) entry which is preliminary data.</text>
</comment>
<accession>A0ABU6CMH2</accession>
<gene>
    <name evidence="1" type="ORF">OKJ48_35115</name>
</gene>
<name>A0ABU6CMH2_9ACTN</name>
<dbReference type="CDD" id="cd00085">
    <property type="entry name" value="HNHc"/>
    <property type="match status" value="1"/>
</dbReference>
<organism evidence="1 2">
    <name type="scientific">Streptomyces kunmingensis</name>
    <dbReference type="NCBI Taxonomy" id="68225"/>
    <lineage>
        <taxon>Bacteria</taxon>
        <taxon>Bacillati</taxon>
        <taxon>Actinomycetota</taxon>
        <taxon>Actinomycetes</taxon>
        <taxon>Kitasatosporales</taxon>
        <taxon>Streptomycetaceae</taxon>
        <taxon>Streptomyces</taxon>
    </lineage>
</organism>
<evidence type="ECO:0008006" key="3">
    <source>
        <dbReference type="Google" id="ProtNLM"/>
    </source>
</evidence>
<evidence type="ECO:0000313" key="1">
    <source>
        <dbReference type="EMBL" id="MEB3965421.1"/>
    </source>
</evidence>
<evidence type="ECO:0000313" key="2">
    <source>
        <dbReference type="Proteomes" id="UP001352223"/>
    </source>
</evidence>
<dbReference type="EMBL" id="JAOZYB010000329">
    <property type="protein sequence ID" value="MEB3965421.1"/>
    <property type="molecule type" value="Genomic_DNA"/>
</dbReference>
<sequence>MSDFSPTPRLCKVLFGRASHCAYPECEEVLIEEHREQISVNVEIAHIRAEKPGGARYDPAFEGKRGNAEDNLLLLCTKHHKWVDDFEDDYPAEELLAWKAEQVAQGRRGGLTENQVEQIFLAFTTPRAEVEVVGIIRARGENVVSKIENLKSLKLLSDRMEEQFLGVRVSNVGALGFGVDGVGLEIDIDGPGPMVYLFPAEHILHRPLRRLEPQANSVWLANPLSVGTGIRLEGIPKGYVPLRFRAFADLGSGSRTLGAWVSAVHLPIWEAHVTQKWLDDFAVLGRRARDQMGGGAR</sequence>
<proteinExistence type="predicted"/>
<keyword evidence="2" id="KW-1185">Reference proteome</keyword>